<reference evidence="1" key="1">
    <citation type="journal article" date="2020" name="Nature">
        <title>Giant virus diversity and host interactions through global metagenomics.</title>
        <authorList>
            <person name="Schulz F."/>
            <person name="Roux S."/>
            <person name="Paez-Espino D."/>
            <person name="Jungbluth S."/>
            <person name="Walsh D.A."/>
            <person name="Denef V.J."/>
            <person name="McMahon K.D."/>
            <person name="Konstantinidis K.T."/>
            <person name="Eloe-Fadrosh E.A."/>
            <person name="Kyrpides N.C."/>
            <person name="Woyke T."/>
        </authorList>
    </citation>
    <scope>NUCLEOTIDE SEQUENCE</scope>
    <source>
        <strain evidence="1">GVMAG-M-3300023174-130</strain>
    </source>
</reference>
<sequence length="78" mass="9177">MIKQKTRDLLFLLSIIFLAILTGILLDLNEENVQKEAFVPIINQTCKPIIRNIKNSIKDKINNVTRYFKVFFKKLKLI</sequence>
<protein>
    <submittedName>
        <fullName evidence="1">Uncharacterized protein</fullName>
    </submittedName>
</protein>
<name>A0A6C0D819_9ZZZZ</name>
<evidence type="ECO:0000313" key="1">
    <source>
        <dbReference type="EMBL" id="QHT12641.1"/>
    </source>
</evidence>
<dbReference type="EMBL" id="MN739549">
    <property type="protein sequence ID" value="QHT12641.1"/>
    <property type="molecule type" value="Genomic_DNA"/>
</dbReference>
<organism evidence="1">
    <name type="scientific">viral metagenome</name>
    <dbReference type="NCBI Taxonomy" id="1070528"/>
    <lineage>
        <taxon>unclassified sequences</taxon>
        <taxon>metagenomes</taxon>
        <taxon>organismal metagenomes</taxon>
    </lineage>
</organism>
<proteinExistence type="predicted"/>
<dbReference type="AlphaFoldDB" id="A0A6C0D819"/>
<accession>A0A6C0D819</accession>